<dbReference type="InterPro" id="IPR036097">
    <property type="entry name" value="HisK_dim/P_sf"/>
</dbReference>
<protein>
    <recommendedName>
        <fullName evidence="3">histidine kinase</fullName>
        <ecNumber evidence="3">2.7.13.3</ecNumber>
    </recommendedName>
</protein>
<dbReference type="InterPro" id="IPR016132">
    <property type="entry name" value="Phyto_chromo_attachment"/>
</dbReference>
<dbReference type="InterPro" id="IPR013656">
    <property type="entry name" value="PAS_4"/>
</dbReference>
<evidence type="ECO:0000256" key="4">
    <source>
        <dbReference type="ARBA" id="ARBA00022553"/>
    </source>
</evidence>
<dbReference type="Gene3D" id="3.30.565.10">
    <property type="entry name" value="Histidine kinase-like ATPase, C-terminal domain"/>
    <property type="match status" value="1"/>
</dbReference>
<feature type="domain" description="PAS" evidence="12">
    <location>
        <begin position="910"/>
        <end position="982"/>
    </location>
</feature>
<dbReference type="Pfam" id="PF01590">
    <property type="entry name" value="GAF"/>
    <property type="match status" value="1"/>
</dbReference>
<dbReference type="SUPFAM" id="SSF47384">
    <property type="entry name" value="Homodimeric domain of signal transducing histidine kinase"/>
    <property type="match status" value="1"/>
</dbReference>
<feature type="domain" description="PAS" evidence="12">
    <location>
        <begin position="363"/>
        <end position="435"/>
    </location>
</feature>
<dbReference type="GO" id="GO:0000155">
    <property type="term" value="F:phosphorelay sensor kinase activity"/>
    <property type="evidence" value="ECO:0007669"/>
    <property type="project" value="InterPro"/>
</dbReference>
<dbReference type="PROSITE" id="PS50109">
    <property type="entry name" value="HIS_KIN"/>
    <property type="match status" value="1"/>
</dbReference>
<keyword evidence="4" id="KW-0597">Phosphoprotein</keyword>
<dbReference type="Gene3D" id="2.10.70.100">
    <property type="match status" value="1"/>
</dbReference>
<dbReference type="Pfam" id="PF08448">
    <property type="entry name" value="PAS_4"/>
    <property type="match status" value="3"/>
</dbReference>
<dbReference type="SUPFAM" id="SSF55781">
    <property type="entry name" value="GAF domain-like"/>
    <property type="match status" value="1"/>
</dbReference>
<dbReference type="InterPro" id="IPR000700">
    <property type="entry name" value="PAS-assoc_C"/>
</dbReference>
<dbReference type="SMART" id="SM00091">
    <property type="entry name" value="PAS"/>
    <property type="match status" value="6"/>
</dbReference>
<organism evidence="14 15">
    <name type="scientific">Gloeothece verrucosa (strain PCC 7822)</name>
    <name type="common">Cyanothece sp. (strain PCC 7822)</name>
    <dbReference type="NCBI Taxonomy" id="497965"/>
    <lineage>
        <taxon>Bacteria</taxon>
        <taxon>Bacillati</taxon>
        <taxon>Cyanobacteriota</taxon>
        <taxon>Cyanophyceae</taxon>
        <taxon>Oscillatoriophycideae</taxon>
        <taxon>Chroococcales</taxon>
        <taxon>Aphanothecaceae</taxon>
        <taxon>Gloeothece</taxon>
        <taxon>Gloeothece verrucosa</taxon>
    </lineage>
</organism>
<dbReference type="Pfam" id="PF00989">
    <property type="entry name" value="PAS"/>
    <property type="match status" value="1"/>
</dbReference>
<evidence type="ECO:0000259" key="10">
    <source>
        <dbReference type="PROSITE" id="PS50046"/>
    </source>
</evidence>
<dbReference type="GO" id="GO:0006355">
    <property type="term" value="P:regulation of DNA-templated transcription"/>
    <property type="evidence" value="ECO:0007669"/>
    <property type="project" value="InterPro"/>
</dbReference>
<dbReference type="NCBIfam" id="TIGR00229">
    <property type="entry name" value="sensory_box"/>
    <property type="match status" value="5"/>
</dbReference>
<evidence type="ECO:0000256" key="6">
    <source>
        <dbReference type="ARBA" id="ARBA00022777"/>
    </source>
</evidence>
<evidence type="ECO:0000313" key="15">
    <source>
        <dbReference type="Proteomes" id="UP000008206"/>
    </source>
</evidence>
<dbReference type="RefSeq" id="WP_013334638.1">
    <property type="nucleotide sequence ID" value="NC_014533.1"/>
</dbReference>
<evidence type="ECO:0000259" key="12">
    <source>
        <dbReference type="PROSITE" id="PS50112"/>
    </source>
</evidence>
<feature type="domain" description="PAC" evidence="13">
    <location>
        <begin position="438"/>
        <end position="490"/>
    </location>
</feature>
<accession>E0ULQ8</accession>
<feature type="domain" description="Phytochrome chromophore attachment site" evidence="10">
    <location>
        <begin position="74"/>
        <end position="211"/>
    </location>
</feature>
<dbReference type="SUPFAM" id="SSF55785">
    <property type="entry name" value="PYP-like sensor domain (PAS domain)"/>
    <property type="match status" value="6"/>
</dbReference>
<keyword evidence="15" id="KW-1185">Reference proteome</keyword>
<dbReference type="SMART" id="SM00086">
    <property type="entry name" value="PAC"/>
    <property type="match status" value="4"/>
</dbReference>
<dbReference type="KEGG" id="cyj:Cyan7822_6041"/>
<dbReference type="Gene3D" id="1.10.287.130">
    <property type="match status" value="1"/>
</dbReference>
<dbReference type="FunFam" id="1.10.287.130:FF:000001">
    <property type="entry name" value="Two-component sensor histidine kinase"/>
    <property type="match status" value="1"/>
</dbReference>
<dbReference type="SMART" id="SM00388">
    <property type="entry name" value="HisKA"/>
    <property type="match status" value="1"/>
</dbReference>
<feature type="domain" description="PAC" evidence="13">
    <location>
        <begin position="564"/>
        <end position="616"/>
    </location>
</feature>
<evidence type="ECO:0000259" key="13">
    <source>
        <dbReference type="PROSITE" id="PS50113"/>
    </source>
</evidence>
<evidence type="ECO:0000256" key="5">
    <source>
        <dbReference type="ARBA" id="ARBA00022679"/>
    </source>
</evidence>
<dbReference type="FunFam" id="3.30.565.10:FF:000006">
    <property type="entry name" value="Sensor histidine kinase WalK"/>
    <property type="match status" value="1"/>
</dbReference>
<dbReference type="InterPro" id="IPR036890">
    <property type="entry name" value="HATPase_C_sf"/>
</dbReference>
<dbReference type="InterPro" id="IPR029016">
    <property type="entry name" value="GAF-like_dom_sf"/>
</dbReference>
<proteinExistence type="inferred from homology"/>
<keyword evidence="9" id="KW-0175">Coiled coil</keyword>
<dbReference type="HOGENOM" id="CLU_000445_114_15_3"/>
<feature type="coiled-coil region" evidence="9">
    <location>
        <begin position="607"/>
        <end position="659"/>
    </location>
</feature>
<comment type="catalytic activity">
    <reaction evidence="1">
        <text>ATP + protein L-histidine = ADP + protein N-phospho-L-histidine.</text>
        <dbReference type="EC" id="2.7.13.3"/>
    </reaction>
</comment>
<dbReference type="OrthoDB" id="415806at2"/>
<dbReference type="EMBL" id="CP002199">
    <property type="protein sequence ID" value="ADN17888.1"/>
    <property type="molecule type" value="Genomic_DNA"/>
</dbReference>
<dbReference type="Pfam" id="PF13426">
    <property type="entry name" value="PAS_9"/>
    <property type="match status" value="1"/>
</dbReference>
<feature type="domain" description="Histidine kinase" evidence="11">
    <location>
        <begin position="1041"/>
        <end position="1261"/>
    </location>
</feature>
<dbReference type="InterPro" id="IPR052162">
    <property type="entry name" value="Sensor_kinase/Photoreceptor"/>
</dbReference>
<keyword evidence="14" id="KW-0614">Plasmid</keyword>
<dbReference type="InterPro" id="IPR004358">
    <property type="entry name" value="Sig_transdc_His_kin-like_C"/>
</dbReference>
<dbReference type="EC" id="2.7.13.3" evidence="3"/>
<dbReference type="Proteomes" id="UP000008206">
    <property type="component" value="Plasmid Cy782201"/>
</dbReference>
<dbReference type="InterPro" id="IPR005467">
    <property type="entry name" value="His_kinase_dom"/>
</dbReference>
<dbReference type="InterPro" id="IPR035965">
    <property type="entry name" value="PAS-like_dom_sf"/>
</dbReference>
<evidence type="ECO:0000256" key="9">
    <source>
        <dbReference type="SAM" id="Coils"/>
    </source>
</evidence>
<dbReference type="PROSITE" id="PS50046">
    <property type="entry name" value="PHYTOCHROME_2"/>
    <property type="match status" value="1"/>
</dbReference>
<feature type="domain" description="PAS" evidence="12">
    <location>
        <begin position="678"/>
        <end position="728"/>
    </location>
</feature>
<dbReference type="CDD" id="cd16922">
    <property type="entry name" value="HATPase_EvgS-ArcB-TorS-like"/>
    <property type="match status" value="1"/>
</dbReference>
<keyword evidence="8" id="KW-0472">Membrane</keyword>
<evidence type="ECO:0000256" key="1">
    <source>
        <dbReference type="ARBA" id="ARBA00000085"/>
    </source>
</evidence>
<dbReference type="SUPFAM" id="SSF55874">
    <property type="entry name" value="ATPase domain of HSP90 chaperone/DNA topoisomerase II/histidine kinase"/>
    <property type="match status" value="1"/>
</dbReference>
<dbReference type="InterPro" id="IPR013655">
    <property type="entry name" value="PAS_fold_3"/>
</dbReference>
<dbReference type="Gene3D" id="3.30.450.40">
    <property type="match status" value="1"/>
</dbReference>
<comment type="similarity">
    <text evidence="2">In the N-terminal section; belongs to the phytochrome family.</text>
</comment>
<dbReference type="InterPro" id="IPR001610">
    <property type="entry name" value="PAC"/>
</dbReference>
<feature type="domain" description="PAS" evidence="12">
    <location>
        <begin position="238"/>
        <end position="308"/>
    </location>
</feature>
<dbReference type="PROSITE" id="PS50113">
    <property type="entry name" value="PAC"/>
    <property type="match status" value="3"/>
</dbReference>
<evidence type="ECO:0000256" key="8">
    <source>
        <dbReference type="ARBA" id="ARBA00023136"/>
    </source>
</evidence>
<feature type="domain" description="PAC" evidence="13">
    <location>
        <begin position="308"/>
        <end position="362"/>
    </location>
</feature>
<dbReference type="InterPro" id="IPR000014">
    <property type="entry name" value="PAS"/>
</dbReference>
<dbReference type="InterPro" id="IPR003018">
    <property type="entry name" value="GAF"/>
</dbReference>
<gene>
    <name evidence="14" type="ordered locus">Cyan7822_6041</name>
</gene>
<dbReference type="CDD" id="cd00082">
    <property type="entry name" value="HisKA"/>
    <property type="match status" value="1"/>
</dbReference>
<dbReference type="InterPro" id="IPR003594">
    <property type="entry name" value="HATPase_dom"/>
</dbReference>
<evidence type="ECO:0000259" key="11">
    <source>
        <dbReference type="PROSITE" id="PS50109"/>
    </source>
</evidence>
<dbReference type="PROSITE" id="PS50112">
    <property type="entry name" value="PAS"/>
    <property type="match status" value="4"/>
</dbReference>
<dbReference type="Pfam" id="PF02518">
    <property type="entry name" value="HATPase_c"/>
    <property type="match status" value="1"/>
</dbReference>
<dbReference type="PRINTS" id="PR00344">
    <property type="entry name" value="BCTRLSENSOR"/>
</dbReference>
<dbReference type="PANTHER" id="PTHR43304:SF1">
    <property type="entry name" value="PAC DOMAIN-CONTAINING PROTEIN"/>
    <property type="match status" value="1"/>
</dbReference>
<reference evidence="14" key="1">
    <citation type="submission" date="2010-09" db="EMBL/GenBank/DDBJ databases">
        <title>Complete sequence of Plasmid1 of Cyanothece sp. PCC 7822.</title>
        <authorList>
            <consortium name="US DOE Joint Genome Institute"/>
            <person name="Lucas S."/>
            <person name="Copeland A."/>
            <person name="Lapidus A."/>
            <person name="Cheng J.-F."/>
            <person name="Bruce D."/>
            <person name="Goodwin L."/>
            <person name="Pitluck S."/>
            <person name="Saunders E."/>
            <person name="Brettin T."/>
            <person name="Detter J.C."/>
            <person name="Han C."/>
            <person name="Land M."/>
            <person name="Hauser L."/>
            <person name="Chang Y.-J."/>
            <person name="Jeffries C."/>
            <person name="Kyrpides N."/>
            <person name="Ivanova N."/>
            <person name="Mikhailova N."/>
            <person name="Pakrasi H."/>
            <person name="Sherman L."/>
            <person name="Woyke T."/>
        </authorList>
    </citation>
    <scope>NUCLEOTIDE SEQUENCE</scope>
    <source>
        <strain evidence="14">PCC 7822</strain>
        <plasmid evidence="14">Cy782201</plasmid>
    </source>
</reference>
<dbReference type="AlphaFoldDB" id="E0ULQ8"/>
<dbReference type="Pfam" id="PF00512">
    <property type="entry name" value="HisKA"/>
    <property type="match status" value="1"/>
</dbReference>
<evidence type="ECO:0000313" key="14">
    <source>
        <dbReference type="EMBL" id="ADN17888.1"/>
    </source>
</evidence>
<keyword evidence="6 14" id="KW-0418">Kinase</keyword>
<keyword evidence="7" id="KW-0902">Two-component regulatory system</keyword>
<dbReference type="CDD" id="cd00130">
    <property type="entry name" value="PAS"/>
    <property type="match status" value="5"/>
</dbReference>
<dbReference type="SMART" id="SM00065">
    <property type="entry name" value="GAF"/>
    <property type="match status" value="1"/>
</dbReference>
<geneLocation type="plasmid" evidence="14 15">
    <name>Cy782201</name>
</geneLocation>
<dbReference type="SMART" id="SM00387">
    <property type="entry name" value="HATPase_c"/>
    <property type="match status" value="1"/>
</dbReference>
<feature type="coiled-coil region" evidence="9">
    <location>
        <begin position="1"/>
        <end position="28"/>
    </location>
</feature>
<keyword evidence="5" id="KW-0808">Transferase</keyword>
<evidence type="ECO:0000256" key="7">
    <source>
        <dbReference type="ARBA" id="ARBA00023012"/>
    </source>
</evidence>
<name>E0ULQ8_GLOV7</name>
<evidence type="ECO:0000256" key="2">
    <source>
        <dbReference type="ARBA" id="ARBA00006402"/>
    </source>
</evidence>
<evidence type="ECO:0000256" key="3">
    <source>
        <dbReference type="ARBA" id="ARBA00012438"/>
    </source>
</evidence>
<dbReference type="InterPro" id="IPR013767">
    <property type="entry name" value="PAS_fold"/>
</dbReference>
<dbReference type="Pfam" id="PF08447">
    <property type="entry name" value="PAS_3"/>
    <property type="match status" value="1"/>
</dbReference>
<dbReference type="PANTHER" id="PTHR43304">
    <property type="entry name" value="PHYTOCHROME-LIKE PROTEIN CPH1"/>
    <property type="match status" value="1"/>
</dbReference>
<dbReference type="Gene3D" id="3.30.450.20">
    <property type="entry name" value="PAS domain"/>
    <property type="match status" value="6"/>
</dbReference>
<dbReference type="InterPro" id="IPR003661">
    <property type="entry name" value="HisK_dim/P_dom"/>
</dbReference>
<sequence>MNDLKKTKAQLLAELKELRTQVATLKSSSSKGGDHSLETLHQTFQAETEHQGQWQQQRQQLIYRTALLIRQSLKLEEIFDTTVTEIRNIIKSDRLIIYQFLPDRCGIVVAESVSEPVWSIKGQIMPEETFPYDWVAPYQQGRTRAMNDIYTDPHLSQCHVEFLEFLRVRANLIAPILHQNSLWGLLIAHQCSTPRQWTASEVDLMKELAIQVAIAIQQALLVRQQQEELIRRREIETELRQQTQLLDLSDEAIIALNINRKIIYWNRGAERLYGWTKEEALGQKIESMLQTQFPISLEAAHQTIIEQEYWEGELLHIRRDGQPLIVESRQVLQRDSKGNPEIILETNRDLTRRKQLEENLKINEERLRLTLELTGIGSWDFNLKTEAFISSDNVFRMSGLDPKTAAPSYALWLEQIHSDDRERVEQKLQEAIQNQTPLEVKYRVVHPKGHICWILSKASFICDQTGQATRMLGIWMDITAQKETEFALKQGKETLKLFFKYVPAGVVVVDRNMCYLMASQRWLDDYKISSDDTLQGHSLYQIVPEIPPKWRQIHQLCVKGATEKCDEELFIRSDGTEQWLRWEIVPWYDNLGKEAGIIIFTENISERKQAEIALQELNSQLEQRIIERTEQLQRAKKNIEQELLERKKLERELRKREQLLDGFFNAASDAKVGMCINDLNFRFLKINQALADINGYSIEDHLGRNLDDVLPELAPTLKPLWENVIDSNQPINLEISAVVPSSRGVMRYWSVAYFPILAENENLIGIGAVVIEITESKRLELEQAKLIEILEATPDIIATASSATQKVGYCNQALRKLLGVAPNSPVTDLTIADVYPQWAYSMIQNEGIPTAIREGIWRGETAFLGIDGEEIPFSQVIIAHTFGTEAVQSVSTIARDISEQKQKEAILRESDRRWQSLLNNIKLIVVGLDLQGNVEYVNPFFLSLTEYTEPEILGKNWFNQFLPADIQTSLTTTIFRELLEQEKYIYYQNPILTSSGEERLIAWTNTVLRDANEQPIGTVSIGQDITESEKLARMKDEFISVVSHELRTPLTSLQAALSLLYEKIIDPTSDEGQETIEIATEGVNRLVRLVNDILDLERLSSGKIRLEKQFCQTDGVILAALDQIKEIAKEAQIIIKSEYENFFFWCDSDRLVQILINLLNNAIKFSPQNSIIELKVQQQNSPMPSLLFSISDQGRGIPSDKLESIFDRFGQVDASDSRAKGGTGLGLAICRSIVTQHGGEIWVNSKLGQGSTFYFTIPLNKH</sequence>